<dbReference type="AlphaFoldDB" id="A0A1H7JTS2"/>
<feature type="transmembrane region" description="Helical" evidence="1">
    <location>
        <begin position="299"/>
        <end position="317"/>
    </location>
</feature>
<dbReference type="STRING" id="1038014.SAMN04487910_1102"/>
<reference evidence="3" key="1">
    <citation type="submission" date="2016-10" db="EMBL/GenBank/DDBJ databases">
        <authorList>
            <person name="Varghese N."/>
            <person name="Submissions S."/>
        </authorList>
    </citation>
    <scope>NUCLEOTIDE SEQUENCE [LARGE SCALE GENOMIC DNA]</scope>
    <source>
        <strain evidence="3">DSM 25232 / NCIMB 14723 / 92V</strain>
    </source>
</reference>
<organism evidence="2 3">
    <name type="scientific">Aquimarina amphilecti</name>
    <dbReference type="NCBI Taxonomy" id="1038014"/>
    <lineage>
        <taxon>Bacteria</taxon>
        <taxon>Pseudomonadati</taxon>
        <taxon>Bacteroidota</taxon>
        <taxon>Flavobacteriia</taxon>
        <taxon>Flavobacteriales</taxon>
        <taxon>Flavobacteriaceae</taxon>
        <taxon>Aquimarina</taxon>
    </lineage>
</organism>
<accession>A0A1H7JTS2</accession>
<dbReference type="RefSeq" id="WP_091406458.1">
    <property type="nucleotide sequence ID" value="NZ_FOAB01000002.1"/>
</dbReference>
<evidence type="ECO:0000313" key="3">
    <source>
        <dbReference type="Proteomes" id="UP000198521"/>
    </source>
</evidence>
<keyword evidence="3" id="KW-1185">Reference proteome</keyword>
<proteinExistence type="predicted"/>
<sequence>MTQEKTNNIEIDLGQFFKSIIKGLKGLLKLLIKALLFYKKKWVLFLILLVLGAVGGYFIEKTLVLNKRHKQEIILAPKYSTIPYIYDFVKNLNIKFKDKLFLKEIDLHSSDLKYLKKVTIEPIIESKDVIDKLQIIYPGQNYFNKFMEGYENEALKSGKYKSFYKNHKLTLVFKNENKNNTKISRQLLSFISKNEYYIKELSLIQKQTKSNLEKNKKTLIFIEDYLDRLNKNPISESKDVIVLGDESKIPTIASLIDKKAFLLGTINDQEKTLELDTNLVDVIDYGNIVRDALGIHKRLIVLLPVFLCFFVSFVFLIKNSSKKLENFINN</sequence>
<dbReference type="EMBL" id="FOAB01000002">
    <property type="protein sequence ID" value="SEK78121.1"/>
    <property type="molecule type" value="Genomic_DNA"/>
</dbReference>
<protein>
    <submittedName>
        <fullName evidence="2">Uncharacterized protein</fullName>
    </submittedName>
</protein>
<keyword evidence="1" id="KW-1133">Transmembrane helix</keyword>
<evidence type="ECO:0000256" key="1">
    <source>
        <dbReference type="SAM" id="Phobius"/>
    </source>
</evidence>
<name>A0A1H7JTS2_AQUAM</name>
<gene>
    <name evidence="2" type="ORF">SAMN04487910_1102</name>
</gene>
<dbReference type="OrthoDB" id="1452530at2"/>
<dbReference type="Proteomes" id="UP000198521">
    <property type="component" value="Unassembled WGS sequence"/>
</dbReference>
<evidence type="ECO:0000313" key="2">
    <source>
        <dbReference type="EMBL" id="SEK78121.1"/>
    </source>
</evidence>
<feature type="transmembrane region" description="Helical" evidence="1">
    <location>
        <begin position="42"/>
        <end position="59"/>
    </location>
</feature>
<keyword evidence="1" id="KW-0472">Membrane</keyword>
<keyword evidence="1" id="KW-0812">Transmembrane</keyword>